<reference evidence="1 2" key="1">
    <citation type="submission" date="2020-08" db="EMBL/GenBank/DDBJ databases">
        <title>Genomic Encyclopedia of Type Strains, Phase IV (KMG-IV): sequencing the most valuable type-strain genomes for metagenomic binning, comparative biology and taxonomic classification.</title>
        <authorList>
            <person name="Goeker M."/>
        </authorList>
    </citation>
    <scope>NUCLEOTIDE SEQUENCE [LARGE SCALE GENOMIC DNA]</scope>
    <source>
        <strain evidence="1 2">DSM 29568</strain>
    </source>
</reference>
<dbReference type="AlphaFoldDB" id="A0A840ETK6"/>
<dbReference type="EMBL" id="JACIFO010000003">
    <property type="protein sequence ID" value="MBB4118776.1"/>
    <property type="molecule type" value="Genomic_DNA"/>
</dbReference>
<sequence length="216" mass="24485">MKKIAVLFSLFALPILAYLFFSSGVNNFAKLPVLTENISELSEFATLDGKPITLTNKITVLGFFGKNVDALEGNAFNLTEKIYDKNHEFVDFQFIFLADTSQKIAVKKLLDELATTTNIKNWKVGFGTEKAIEAVFNSLQTTQTLDDYYTTPFVYIIDKERKLRGRIDDEDVADGKLYGYDTRSVAILSNKMADDVRVILAEYRLALKKYNKNKSE</sequence>
<dbReference type="Gene3D" id="3.40.30.10">
    <property type="entry name" value="Glutaredoxin"/>
    <property type="match status" value="1"/>
</dbReference>
<dbReference type="RefSeq" id="WP_183477134.1">
    <property type="nucleotide sequence ID" value="NZ_JACIFO010000003.1"/>
</dbReference>
<evidence type="ECO:0000313" key="2">
    <source>
        <dbReference type="Proteomes" id="UP000553034"/>
    </source>
</evidence>
<keyword evidence="2" id="KW-1185">Reference proteome</keyword>
<comment type="caution">
    <text evidence="1">The sequence shown here is derived from an EMBL/GenBank/DDBJ whole genome shotgun (WGS) entry which is preliminary data.</text>
</comment>
<dbReference type="Proteomes" id="UP000553034">
    <property type="component" value="Unassembled WGS sequence"/>
</dbReference>
<gene>
    <name evidence="1" type="ORF">GGR32_001056</name>
</gene>
<name>A0A840ETK6_9FLAO</name>
<protein>
    <submittedName>
        <fullName evidence="1">Uncharacterized protein</fullName>
    </submittedName>
</protein>
<accession>A0A840ETK6</accession>
<organism evidence="1 2">
    <name type="scientific">Mesonia hippocampi</name>
    <dbReference type="NCBI Taxonomy" id="1628250"/>
    <lineage>
        <taxon>Bacteria</taxon>
        <taxon>Pseudomonadati</taxon>
        <taxon>Bacteroidota</taxon>
        <taxon>Flavobacteriia</taxon>
        <taxon>Flavobacteriales</taxon>
        <taxon>Flavobacteriaceae</taxon>
        <taxon>Mesonia</taxon>
    </lineage>
</organism>
<evidence type="ECO:0000313" key="1">
    <source>
        <dbReference type="EMBL" id="MBB4118776.1"/>
    </source>
</evidence>
<proteinExistence type="predicted"/>